<evidence type="ECO:0000256" key="1">
    <source>
        <dbReference type="ARBA" id="ARBA00022527"/>
    </source>
</evidence>
<evidence type="ECO:0000313" key="7">
    <source>
        <dbReference type="EMBL" id="RZC41428.1"/>
    </source>
</evidence>
<keyword evidence="5" id="KW-0067">ATP-binding</keyword>
<name>A0A482WAM4_ASBVE</name>
<dbReference type="PANTHER" id="PTHR24346:SF82">
    <property type="entry name" value="KP78A-RELATED"/>
    <property type="match status" value="1"/>
</dbReference>
<evidence type="ECO:0000259" key="6">
    <source>
        <dbReference type="PROSITE" id="PS50011"/>
    </source>
</evidence>
<gene>
    <name evidence="7" type="ORF">BDFB_006850</name>
</gene>
<accession>A0A482WAM4</accession>
<dbReference type="AlphaFoldDB" id="A0A482WAM4"/>
<evidence type="ECO:0000256" key="3">
    <source>
        <dbReference type="ARBA" id="ARBA00022741"/>
    </source>
</evidence>
<dbReference type="GO" id="GO:0005524">
    <property type="term" value="F:ATP binding"/>
    <property type="evidence" value="ECO:0007669"/>
    <property type="project" value="UniProtKB-KW"/>
</dbReference>
<dbReference type="SMART" id="SM00220">
    <property type="entry name" value="S_TKc"/>
    <property type="match status" value="1"/>
</dbReference>
<dbReference type="SUPFAM" id="SSF56112">
    <property type="entry name" value="Protein kinase-like (PK-like)"/>
    <property type="match status" value="1"/>
</dbReference>
<keyword evidence="8" id="KW-1185">Reference proteome</keyword>
<comment type="caution">
    <text evidence="7">The sequence shown here is derived from an EMBL/GenBank/DDBJ whole genome shotgun (WGS) entry which is preliminary data.</text>
</comment>
<dbReference type="GO" id="GO:0005737">
    <property type="term" value="C:cytoplasm"/>
    <property type="evidence" value="ECO:0007669"/>
    <property type="project" value="TreeGrafter"/>
</dbReference>
<dbReference type="OrthoDB" id="193931at2759"/>
<dbReference type="InterPro" id="IPR011009">
    <property type="entry name" value="Kinase-like_dom_sf"/>
</dbReference>
<sequence>MENVILNSTQTQIKIVDFGLSNVWTSDNPLRTHCGSPEYAAPELFIAGKEYGPEVDLWSLGIIFYGMVVGQLPFVGGRKNQLSSQERRKRLVAQINKGLGALQRQAIAPLSPEFRTMLNKLLTADPAKRITTKELIVHPWITEKGRKCIQTNPFKKVDNQMHMKFTKQISDIFQTNQNVVLTEIFKNPYGRLGGIYNILTYRYSMEQFSPDQISPNVARNKMETFPIKITPKPKSAPLAKSHHALYNQCIVLLNKVSKQQIEERAKTANPGLVLSKNITRLSRSKIDHLQKPVTAKQNYSKMNSLVINRKIQENSTPTSRTVRK</sequence>
<feature type="domain" description="Protein kinase" evidence="6">
    <location>
        <begin position="1"/>
        <end position="141"/>
    </location>
</feature>
<evidence type="ECO:0000313" key="8">
    <source>
        <dbReference type="Proteomes" id="UP000292052"/>
    </source>
</evidence>
<dbReference type="STRING" id="1661398.A0A482WAM4"/>
<reference evidence="7 8" key="1">
    <citation type="submission" date="2017-03" db="EMBL/GenBank/DDBJ databases">
        <title>Genome of the blue death feigning beetle - Asbolus verrucosus.</title>
        <authorList>
            <person name="Rider S.D."/>
        </authorList>
    </citation>
    <scope>NUCLEOTIDE SEQUENCE [LARGE SCALE GENOMIC DNA]</scope>
    <source>
        <strain evidence="7">Butters</strain>
        <tissue evidence="7">Head and leg muscle</tissue>
    </source>
</reference>
<dbReference type="Proteomes" id="UP000292052">
    <property type="component" value="Unassembled WGS sequence"/>
</dbReference>
<keyword evidence="4 7" id="KW-0418">Kinase</keyword>
<keyword evidence="2" id="KW-0808">Transferase</keyword>
<evidence type="ECO:0000256" key="5">
    <source>
        <dbReference type="ARBA" id="ARBA00022840"/>
    </source>
</evidence>
<keyword evidence="1" id="KW-0723">Serine/threonine-protein kinase</keyword>
<dbReference type="GO" id="GO:0004674">
    <property type="term" value="F:protein serine/threonine kinase activity"/>
    <property type="evidence" value="ECO:0007669"/>
    <property type="project" value="UniProtKB-KW"/>
</dbReference>
<evidence type="ECO:0000256" key="4">
    <source>
        <dbReference type="ARBA" id="ARBA00022777"/>
    </source>
</evidence>
<evidence type="ECO:0000256" key="2">
    <source>
        <dbReference type="ARBA" id="ARBA00022679"/>
    </source>
</evidence>
<organism evidence="7 8">
    <name type="scientific">Asbolus verrucosus</name>
    <name type="common">Desert ironclad beetle</name>
    <dbReference type="NCBI Taxonomy" id="1661398"/>
    <lineage>
        <taxon>Eukaryota</taxon>
        <taxon>Metazoa</taxon>
        <taxon>Ecdysozoa</taxon>
        <taxon>Arthropoda</taxon>
        <taxon>Hexapoda</taxon>
        <taxon>Insecta</taxon>
        <taxon>Pterygota</taxon>
        <taxon>Neoptera</taxon>
        <taxon>Endopterygota</taxon>
        <taxon>Coleoptera</taxon>
        <taxon>Polyphaga</taxon>
        <taxon>Cucujiformia</taxon>
        <taxon>Tenebrionidae</taxon>
        <taxon>Pimeliinae</taxon>
        <taxon>Asbolus</taxon>
    </lineage>
</organism>
<keyword evidence="3" id="KW-0547">Nucleotide-binding</keyword>
<dbReference type="InterPro" id="IPR000719">
    <property type="entry name" value="Prot_kinase_dom"/>
</dbReference>
<dbReference type="Gene3D" id="1.10.510.10">
    <property type="entry name" value="Transferase(Phosphotransferase) domain 1"/>
    <property type="match status" value="1"/>
</dbReference>
<proteinExistence type="predicted"/>
<dbReference type="EMBL" id="QDEB01017237">
    <property type="protein sequence ID" value="RZC41428.1"/>
    <property type="molecule type" value="Genomic_DNA"/>
</dbReference>
<dbReference type="GO" id="GO:0035556">
    <property type="term" value="P:intracellular signal transduction"/>
    <property type="evidence" value="ECO:0007669"/>
    <property type="project" value="TreeGrafter"/>
</dbReference>
<dbReference type="PROSITE" id="PS50011">
    <property type="entry name" value="PROTEIN_KINASE_DOM"/>
    <property type="match status" value="1"/>
</dbReference>
<dbReference type="Pfam" id="PF00069">
    <property type="entry name" value="Pkinase"/>
    <property type="match status" value="1"/>
</dbReference>
<dbReference type="PANTHER" id="PTHR24346">
    <property type="entry name" value="MAP/MICROTUBULE AFFINITY-REGULATING KINASE"/>
    <property type="match status" value="1"/>
</dbReference>
<protein>
    <submittedName>
        <fullName evidence="7">Hormonally up-regulated neu tumor-associated kinase A-like</fullName>
    </submittedName>
</protein>